<dbReference type="InterPro" id="IPR049516">
    <property type="entry name" value="FAD-depend_C"/>
</dbReference>
<dbReference type="InterPro" id="IPR028348">
    <property type="entry name" value="FAD-binding_protein"/>
</dbReference>
<name>A0A9D9HUI9_9BACT</name>
<feature type="domain" description="FAD-dependent protein C-terminal" evidence="2">
    <location>
        <begin position="273"/>
        <end position="470"/>
    </location>
</feature>
<dbReference type="Gene3D" id="3.30.70.2700">
    <property type="match status" value="1"/>
</dbReference>
<evidence type="ECO:0000313" key="4">
    <source>
        <dbReference type="Proteomes" id="UP000823641"/>
    </source>
</evidence>
<gene>
    <name evidence="3" type="ORF">IAA73_07765</name>
</gene>
<reference evidence="3" key="1">
    <citation type="submission" date="2020-10" db="EMBL/GenBank/DDBJ databases">
        <authorList>
            <person name="Gilroy R."/>
        </authorList>
    </citation>
    <scope>NUCLEOTIDE SEQUENCE</scope>
    <source>
        <strain evidence="3">G3-3990</strain>
    </source>
</reference>
<sequence length="522" mass="57817">MKQPEEIELDLILTPKDASDENTIRKIASTRLGINLNDIVELRTIRKSIDARSAKPKINLKIKVYTHQAPAFSYTPPQYKNAIKGKEVIIVGFGPAGLFAALELLQHGFRPIILERGKDVSERKKDIALINRNNAMNINSNYCFGEGGAGTFSDGKLYSRSKKRGNLQRIFELFHYHGAADNILYEAHPHIGSDKLPAIIRNMRETICRYGGEVHFNCLVDKLLIENGQIKGCHTSCGKVFYASNVILAIGHSAHDTYRMLHDQGIRLETKGFAMGVRAEHPQALIDSIQYHSKTRDPYLPAASYSLVTQVKERGVYSFCMCPGGHIVPAGSDNKGLVVNGMSASHRNSPFANSGIVVEIHPEDIPAPFNEYGELSGLYFQEYLEELCKQQNHDQSLKAPAQRLKDFVNGTSSKDLPPCSYLPGIVPSDLHKWLPPIIRYRLQEGFKDFDKKMKGYVCNEAVIVGVESRSSSPIRIPRDAETYEHIEIKGLYPCGEGAGYAGGITSSAMDGINAAEKIVANA</sequence>
<dbReference type="PIRSF" id="PIRSF038984">
    <property type="entry name" value="FAD_binding_protein"/>
    <property type="match status" value="1"/>
</dbReference>
<dbReference type="PANTHER" id="PTHR42842">
    <property type="entry name" value="FAD/NAD(P)-BINDING OXIDOREDUCTASE"/>
    <property type="match status" value="1"/>
</dbReference>
<evidence type="ECO:0000259" key="2">
    <source>
        <dbReference type="Pfam" id="PF21688"/>
    </source>
</evidence>
<comment type="caution">
    <text evidence="3">The sequence shown here is derived from an EMBL/GenBank/DDBJ whole genome shotgun (WGS) entry which is preliminary data.</text>
</comment>
<accession>A0A9D9HUI9</accession>
<dbReference type="PANTHER" id="PTHR42842:SF3">
    <property type="entry name" value="FAD_NAD(P)-BINDING OXIDOREDUCTASE FAMILY PROTEIN"/>
    <property type="match status" value="1"/>
</dbReference>
<dbReference type="EMBL" id="JADIMG010000073">
    <property type="protein sequence ID" value="MBO8460210.1"/>
    <property type="molecule type" value="Genomic_DNA"/>
</dbReference>
<protein>
    <submittedName>
        <fullName evidence="3">NAD(P)/FAD-dependent oxidoreductase</fullName>
    </submittedName>
</protein>
<proteinExistence type="predicted"/>
<dbReference type="PRINTS" id="PR00420">
    <property type="entry name" value="RNGMNOXGNASE"/>
</dbReference>
<dbReference type="Pfam" id="PF21688">
    <property type="entry name" value="FAD-depend_C"/>
    <property type="match status" value="1"/>
</dbReference>
<evidence type="ECO:0000259" key="1">
    <source>
        <dbReference type="Pfam" id="PF01494"/>
    </source>
</evidence>
<dbReference type="InterPro" id="IPR036188">
    <property type="entry name" value="FAD/NAD-bd_sf"/>
</dbReference>
<dbReference type="Pfam" id="PF01494">
    <property type="entry name" value="FAD_binding_3"/>
    <property type="match status" value="1"/>
</dbReference>
<dbReference type="GO" id="GO:0071949">
    <property type="term" value="F:FAD binding"/>
    <property type="evidence" value="ECO:0007669"/>
    <property type="project" value="InterPro"/>
</dbReference>
<evidence type="ECO:0000313" key="3">
    <source>
        <dbReference type="EMBL" id="MBO8460210.1"/>
    </source>
</evidence>
<dbReference type="InterPro" id="IPR002938">
    <property type="entry name" value="FAD-bd"/>
</dbReference>
<feature type="domain" description="FAD-binding" evidence="1">
    <location>
        <begin position="87"/>
        <end position="124"/>
    </location>
</feature>
<dbReference type="Proteomes" id="UP000823641">
    <property type="component" value="Unassembled WGS sequence"/>
</dbReference>
<dbReference type="SUPFAM" id="SSF51905">
    <property type="entry name" value="FAD/NAD(P)-binding domain"/>
    <property type="match status" value="1"/>
</dbReference>
<dbReference type="AlphaFoldDB" id="A0A9D9HUI9"/>
<dbReference type="Gene3D" id="3.50.50.60">
    <property type="entry name" value="FAD/NAD(P)-binding domain"/>
    <property type="match status" value="2"/>
</dbReference>
<reference evidence="3" key="2">
    <citation type="journal article" date="2021" name="PeerJ">
        <title>Extensive microbial diversity within the chicken gut microbiome revealed by metagenomics and culture.</title>
        <authorList>
            <person name="Gilroy R."/>
            <person name="Ravi A."/>
            <person name="Getino M."/>
            <person name="Pursley I."/>
            <person name="Horton D.L."/>
            <person name="Alikhan N.F."/>
            <person name="Baker D."/>
            <person name="Gharbi K."/>
            <person name="Hall N."/>
            <person name="Watson M."/>
            <person name="Adriaenssens E.M."/>
            <person name="Foster-Nyarko E."/>
            <person name="Jarju S."/>
            <person name="Secka A."/>
            <person name="Antonio M."/>
            <person name="Oren A."/>
            <person name="Chaudhuri R.R."/>
            <person name="La Ragione R."/>
            <person name="Hildebrand F."/>
            <person name="Pallen M.J."/>
        </authorList>
    </citation>
    <scope>NUCLEOTIDE SEQUENCE</scope>
    <source>
        <strain evidence="3">G3-3990</strain>
    </source>
</reference>
<organism evidence="3 4">
    <name type="scientific">Candidatus Gallipaludibacter merdavium</name>
    <dbReference type="NCBI Taxonomy" id="2840839"/>
    <lineage>
        <taxon>Bacteria</taxon>
        <taxon>Pseudomonadati</taxon>
        <taxon>Bacteroidota</taxon>
        <taxon>Bacteroidia</taxon>
        <taxon>Bacteroidales</taxon>
        <taxon>Candidatus Gallipaludibacter</taxon>
    </lineage>
</organism>